<sequence>MVRFSNAVIGIVNVLSAIVALVAIGSGIYFYVHQTAACQQFLQAPLLITGAILFLVSLIGLLGSCVRINSLLYIYLTLVFLFILALIGVTIFAFVVTNEGAGRAVSGRGYKEYRLGDYSHWLQNHLARGKAWDNLRTCMVDTSVCQKLASDHALAEDFNKMNLTPVESGCCKPPTYCEFQFRNATYWMVPATGPAVPDSDCTTWSNNQNELCFDCKSCKAGFLANIKHEWKTLLIINACAVVLVMVIYSTGCCAARNNSKDTYSRYRGYP</sequence>
<organism evidence="1 2">
    <name type="scientific">Melastoma candidum</name>
    <dbReference type="NCBI Taxonomy" id="119954"/>
    <lineage>
        <taxon>Eukaryota</taxon>
        <taxon>Viridiplantae</taxon>
        <taxon>Streptophyta</taxon>
        <taxon>Embryophyta</taxon>
        <taxon>Tracheophyta</taxon>
        <taxon>Spermatophyta</taxon>
        <taxon>Magnoliopsida</taxon>
        <taxon>eudicotyledons</taxon>
        <taxon>Gunneridae</taxon>
        <taxon>Pentapetalae</taxon>
        <taxon>rosids</taxon>
        <taxon>malvids</taxon>
        <taxon>Myrtales</taxon>
        <taxon>Melastomataceae</taxon>
        <taxon>Melastomatoideae</taxon>
        <taxon>Melastomateae</taxon>
        <taxon>Melastoma</taxon>
    </lineage>
</organism>
<keyword evidence="2" id="KW-1185">Reference proteome</keyword>
<accession>A0ACB9M4L6</accession>
<gene>
    <name evidence="1" type="ORF">MLD38_032814</name>
</gene>
<evidence type="ECO:0000313" key="1">
    <source>
        <dbReference type="EMBL" id="KAI4319183.1"/>
    </source>
</evidence>
<evidence type="ECO:0000313" key="2">
    <source>
        <dbReference type="Proteomes" id="UP001057402"/>
    </source>
</evidence>
<reference evidence="2" key="1">
    <citation type="journal article" date="2023" name="Front. Plant Sci.">
        <title>Chromosomal-level genome assembly of Melastoma candidum provides insights into trichome evolution.</title>
        <authorList>
            <person name="Zhong Y."/>
            <person name="Wu W."/>
            <person name="Sun C."/>
            <person name="Zou P."/>
            <person name="Liu Y."/>
            <person name="Dai S."/>
            <person name="Zhou R."/>
        </authorList>
    </citation>
    <scope>NUCLEOTIDE SEQUENCE [LARGE SCALE GENOMIC DNA]</scope>
</reference>
<dbReference type="Proteomes" id="UP001057402">
    <property type="component" value="Chromosome 10"/>
</dbReference>
<proteinExistence type="predicted"/>
<comment type="caution">
    <text evidence="1">The sequence shown here is derived from an EMBL/GenBank/DDBJ whole genome shotgun (WGS) entry which is preliminary data.</text>
</comment>
<protein>
    <submittedName>
        <fullName evidence="1">Uncharacterized protein</fullName>
    </submittedName>
</protein>
<name>A0ACB9M4L6_9MYRT</name>
<dbReference type="EMBL" id="CM042889">
    <property type="protein sequence ID" value="KAI4319183.1"/>
    <property type="molecule type" value="Genomic_DNA"/>
</dbReference>